<sequence length="139" mass="16563">MELRAQICLDRNGSTNLMNHQAEHHFVLHASTGYHDDHTQHTHTNIRKGNNVSNKQQHTMEGQRINYHDPLWTAYCFQRGPCYDDCDIVVFSPACCQTMQGNVRFWAIFNNKQQQEQEQEQQREQQQQQQPQRQQQQRL</sequence>
<gene>
    <name evidence="2" type="ORF">PGLA1383_LOCUS18153</name>
</gene>
<keyword evidence="3" id="KW-1185">Reference proteome</keyword>
<evidence type="ECO:0000256" key="1">
    <source>
        <dbReference type="SAM" id="MobiDB-lite"/>
    </source>
</evidence>
<proteinExistence type="predicted"/>
<name>A0A813EGL9_POLGL</name>
<dbReference type="EMBL" id="CAJNNV010011500">
    <property type="protein sequence ID" value="CAE8599810.1"/>
    <property type="molecule type" value="Genomic_DNA"/>
</dbReference>
<comment type="caution">
    <text evidence="2">The sequence shown here is derived from an EMBL/GenBank/DDBJ whole genome shotgun (WGS) entry which is preliminary data.</text>
</comment>
<reference evidence="2" key="1">
    <citation type="submission" date="2021-02" db="EMBL/GenBank/DDBJ databases">
        <authorList>
            <person name="Dougan E. K."/>
            <person name="Rhodes N."/>
            <person name="Thang M."/>
            <person name="Chan C."/>
        </authorList>
    </citation>
    <scope>NUCLEOTIDE SEQUENCE</scope>
</reference>
<evidence type="ECO:0000313" key="2">
    <source>
        <dbReference type="EMBL" id="CAE8599810.1"/>
    </source>
</evidence>
<feature type="compositionally biased region" description="Low complexity" evidence="1">
    <location>
        <begin position="124"/>
        <end position="139"/>
    </location>
</feature>
<organism evidence="2 3">
    <name type="scientific">Polarella glacialis</name>
    <name type="common">Dinoflagellate</name>
    <dbReference type="NCBI Taxonomy" id="89957"/>
    <lineage>
        <taxon>Eukaryota</taxon>
        <taxon>Sar</taxon>
        <taxon>Alveolata</taxon>
        <taxon>Dinophyceae</taxon>
        <taxon>Suessiales</taxon>
        <taxon>Suessiaceae</taxon>
        <taxon>Polarella</taxon>
    </lineage>
</organism>
<accession>A0A813EGL9</accession>
<dbReference type="AlphaFoldDB" id="A0A813EGL9"/>
<dbReference type="Proteomes" id="UP000654075">
    <property type="component" value="Unassembled WGS sequence"/>
</dbReference>
<protein>
    <submittedName>
        <fullName evidence="2">Uncharacterized protein</fullName>
    </submittedName>
</protein>
<evidence type="ECO:0000313" key="3">
    <source>
        <dbReference type="Proteomes" id="UP000654075"/>
    </source>
</evidence>
<feature type="region of interest" description="Disordered" evidence="1">
    <location>
        <begin position="114"/>
        <end position="139"/>
    </location>
</feature>